<dbReference type="GO" id="GO:0015031">
    <property type="term" value="P:protein transport"/>
    <property type="evidence" value="ECO:0007669"/>
    <property type="project" value="InterPro"/>
</dbReference>
<feature type="compositionally biased region" description="Basic and acidic residues" evidence="2">
    <location>
        <begin position="200"/>
        <end position="222"/>
    </location>
</feature>
<proteinExistence type="inferred from homology"/>
<dbReference type="PANTHER" id="PTHR12161:SF14">
    <property type="entry name" value="REGULATOR OF VPS4 ACTIVITY IN THE MVB PATHWAY PROTEIN"/>
    <property type="match status" value="1"/>
</dbReference>
<feature type="region of interest" description="Disordered" evidence="2">
    <location>
        <begin position="414"/>
        <end position="589"/>
    </location>
</feature>
<dbReference type="OrthoDB" id="29853at2759"/>
<feature type="compositionally biased region" description="Basic and acidic residues" evidence="2">
    <location>
        <begin position="620"/>
        <end position="631"/>
    </location>
</feature>
<feature type="region of interest" description="Disordered" evidence="2">
    <location>
        <begin position="182"/>
        <end position="335"/>
    </location>
</feature>
<feature type="compositionally biased region" description="Polar residues" evidence="2">
    <location>
        <begin position="430"/>
        <end position="440"/>
    </location>
</feature>
<comment type="caution">
    <text evidence="3">The sequence shown here is derived from an EMBL/GenBank/DDBJ whole genome shotgun (WGS) entry which is preliminary data.</text>
</comment>
<reference evidence="3 4" key="1">
    <citation type="submission" date="2020-10" db="EMBL/GenBank/DDBJ databases">
        <title>The Coptis chinensis genome and diversification of protoberbering-type alkaloids.</title>
        <authorList>
            <person name="Wang B."/>
            <person name="Shu S."/>
            <person name="Song C."/>
            <person name="Liu Y."/>
        </authorList>
    </citation>
    <scope>NUCLEOTIDE SEQUENCE [LARGE SCALE GENOMIC DNA]</scope>
    <source>
        <strain evidence="3">HL-2020</strain>
        <tissue evidence="3">Leaf</tissue>
    </source>
</reference>
<feature type="compositionally biased region" description="Basic and acidic residues" evidence="2">
    <location>
        <begin position="414"/>
        <end position="427"/>
    </location>
</feature>
<dbReference type="Proteomes" id="UP000631114">
    <property type="component" value="Unassembled WGS sequence"/>
</dbReference>
<feature type="compositionally biased region" description="Basic and acidic residues" evidence="2">
    <location>
        <begin position="544"/>
        <end position="589"/>
    </location>
</feature>
<keyword evidence="4" id="KW-1185">Reference proteome</keyword>
<dbReference type="PANTHER" id="PTHR12161">
    <property type="entry name" value="IST1 FAMILY MEMBER"/>
    <property type="match status" value="1"/>
</dbReference>
<evidence type="ECO:0000256" key="2">
    <source>
        <dbReference type="SAM" id="MobiDB-lite"/>
    </source>
</evidence>
<name>A0A835IJU2_9MAGN</name>
<evidence type="ECO:0008006" key="5">
    <source>
        <dbReference type="Google" id="ProtNLM"/>
    </source>
</evidence>
<feature type="compositionally biased region" description="Basic and acidic residues" evidence="2">
    <location>
        <begin position="322"/>
        <end position="335"/>
    </location>
</feature>
<accession>A0A835IJU2</accession>
<dbReference type="EMBL" id="JADFTS010000003">
    <property type="protein sequence ID" value="KAF9617672.1"/>
    <property type="molecule type" value="Genomic_DNA"/>
</dbReference>
<dbReference type="AlphaFoldDB" id="A0A835IJU2"/>
<protein>
    <recommendedName>
        <fullName evidence="5">IST1-like protein</fullName>
    </recommendedName>
</protein>
<gene>
    <name evidence="3" type="ORF">IFM89_037906</name>
</gene>
<evidence type="ECO:0000313" key="4">
    <source>
        <dbReference type="Proteomes" id="UP000631114"/>
    </source>
</evidence>
<feature type="compositionally biased region" description="Basic and acidic residues" evidence="2">
    <location>
        <begin position="359"/>
        <end position="374"/>
    </location>
</feature>
<feature type="region of interest" description="Disordered" evidence="2">
    <location>
        <begin position="609"/>
        <end position="656"/>
    </location>
</feature>
<dbReference type="FunFam" id="1.20.1260.60:FF:000002">
    <property type="entry name" value="Vacuolar protein sorting-associated protein IST1"/>
    <property type="match status" value="1"/>
</dbReference>
<evidence type="ECO:0000256" key="1">
    <source>
        <dbReference type="ARBA" id="ARBA00005536"/>
    </source>
</evidence>
<dbReference type="Pfam" id="PF03398">
    <property type="entry name" value="Ist1"/>
    <property type="match status" value="1"/>
</dbReference>
<feature type="compositionally biased region" description="Basic and acidic residues" evidence="2">
    <location>
        <begin position="517"/>
        <end position="530"/>
    </location>
</feature>
<feature type="compositionally biased region" description="Basic residues" evidence="2">
    <location>
        <begin position="531"/>
        <end position="541"/>
    </location>
</feature>
<feature type="region of interest" description="Disordered" evidence="2">
    <location>
        <begin position="359"/>
        <end position="393"/>
    </location>
</feature>
<evidence type="ECO:0000313" key="3">
    <source>
        <dbReference type="EMBL" id="KAF9617672.1"/>
    </source>
</evidence>
<dbReference type="InterPro" id="IPR042277">
    <property type="entry name" value="IST1-like"/>
</dbReference>
<sequence length="715" mass="80416">MLDGLLGRGFSAKCKSLIKLTNTRIDAIKRKRNAMQKYLKKDIADLLANGLDINAYGRADGLSVELNLSSCYDFVERCCDSIPKQLSVMQKQKDCPEESREAVSSLMFAAARFADLPELRDLRDIFTERYGKNLEVYANMEFVENLASKPPIMEKKLQLMREIAQEFSIKWDSNAFEQKIANSPLPAQDQTKRQASFNDPKIDGNKVYNSRDEVGLKRDNRDVLPQGRRGLSDDGYVLQGKREENGFDGHNQNVPSHGRRGLSDDGYRLPIGGEQKGFKKDDENISSGRRLGSTDDRYKLSKGSELKRGNDDACTQQEYPDDGLKPRNGRVDTKWKNEDPNVLARHECTINDGFKLQKSRGDTISKTEKQETSYRGRRKHDNGHGLDNAGEVTVHQVDKQDIATYNEHDYLSTKQKVKMDGKDEKPFAGDSNNTADSRANLTEKPSKGAESMKPLPPPPYLKPNGGKYTSGNAPPDLNKALPDLPANSVSERIQIGPDPVEYDDRRVVGSATVKYNDNLDHQDDFVGEKKPKPKSVRRRTKLPPGEDYKGNNEGDESVKRYPSGRRREDMRRGLQHALVEDRDSKDEEERMMDKLLVHYSKKPSQFEPVKVRGGLNAPPGHHDVVDAGEPQKHRRKKLNPESVPPPSRAVSLPPEPVIATESERVPARATSFQPEMFNPGAHVHPKLPDYDDLAARFASLRGKCKLPTNLYLPST</sequence>
<feature type="compositionally biased region" description="Basic and acidic residues" evidence="2">
    <location>
        <begin position="292"/>
        <end position="311"/>
    </location>
</feature>
<organism evidence="3 4">
    <name type="scientific">Coptis chinensis</name>
    <dbReference type="NCBI Taxonomy" id="261450"/>
    <lineage>
        <taxon>Eukaryota</taxon>
        <taxon>Viridiplantae</taxon>
        <taxon>Streptophyta</taxon>
        <taxon>Embryophyta</taxon>
        <taxon>Tracheophyta</taxon>
        <taxon>Spermatophyta</taxon>
        <taxon>Magnoliopsida</taxon>
        <taxon>Ranunculales</taxon>
        <taxon>Ranunculaceae</taxon>
        <taxon>Coptidoideae</taxon>
        <taxon>Coptis</taxon>
    </lineage>
</organism>
<dbReference type="Gene3D" id="1.20.1260.60">
    <property type="entry name" value="Vacuolar protein sorting-associated protein Ist1"/>
    <property type="match status" value="1"/>
</dbReference>
<dbReference type="InterPro" id="IPR005061">
    <property type="entry name" value="Ist1"/>
</dbReference>
<comment type="similarity">
    <text evidence="1">Belongs to the IST1 family.</text>
</comment>